<organism evidence="1 2">
    <name type="scientific">Mytilus coruscus</name>
    <name type="common">Sea mussel</name>
    <dbReference type="NCBI Taxonomy" id="42192"/>
    <lineage>
        <taxon>Eukaryota</taxon>
        <taxon>Metazoa</taxon>
        <taxon>Spiralia</taxon>
        <taxon>Lophotrochozoa</taxon>
        <taxon>Mollusca</taxon>
        <taxon>Bivalvia</taxon>
        <taxon>Autobranchia</taxon>
        <taxon>Pteriomorphia</taxon>
        <taxon>Mytilida</taxon>
        <taxon>Mytiloidea</taxon>
        <taxon>Mytilidae</taxon>
        <taxon>Mytilinae</taxon>
        <taxon>Mytilus</taxon>
    </lineage>
</organism>
<gene>
    <name evidence="1" type="ORF">MCOR_37589</name>
</gene>
<keyword evidence="2" id="KW-1185">Reference proteome</keyword>
<reference evidence="1 2" key="1">
    <citation type="submission" date="2020-06" db="EMBL/GenBank/DDBJ databases">
        <authorList>
            <person name="Li R."/>
            <person name="Bekaert M."/>
        </authorList>
    </citation>
    <scope>NUCLEOTIDE SEQUENCE [LARGE SCALE GENOMIC DNA]</scope>
    <source>
        <strain evidence="2">wild</strain>
    </source>
</reference>
<name>A0A6J8D763_MYTCO</name>
<dbReference type="EMBL" id="CACVKT020006827">
    <property type="protein sequence ID" value="CAC5403719.1"/>
    <property type="molecule type" value="Genomic_DNA"/>
</dbReference>
<dbReference type="AlphaFoldDB" id="A0A6J8D763"/>
<protein>
    <submittedName>
        <fullName evidence="1">Uncharacterized protein</fullName>
    </submittedName>
</protein>
<proteinExistence type="predicted"/>
<sequence>MQHPLILDDFLLANKATIHYPTRTLYLHDGTIQVALISTKQVNTARNFKTVSVPGLNMCEIPVIIPKHYLNKPVILELHDYLEKYQLMVASCLVQATRSKNARVRMQNINPNNYTITLPVNTVVAMVSYVDVSTLQILSEENSNLKKKKSKIDFDLSSADLTEDEKKN</sequence>
<dbReference type="Proteomes" id="UP000507470">
    <property type="component" value="Unassembled WGS sequence"/>
</dbReference>
<accession>A0A6J8D763</accession>
<evidence type="ECO:0000313" key="2">
    <source>
        <dbReference type="Proteomes" id="UP000507470"/>
    </source>
</evidence>
<evidence type="ECO:0000313" key="1">
    <source>
        <dbReference type="EMBL" id="CAC5403719.1"/>
    </source>
</evidence>